<feature type="compositionally biased region" description="Pro residues" evidence="7">
    <location>
        <begin position="164"/>
        <end position="177"/>
    </location>
</feature>
<dbReference type="InterPro" id="IPR019340">
    <property type="entry name" value="Histone_AcTrfase_su3"/>
</dbReference>
<organism evidence="8 9">
    <name type="scientific">Fistulina hepatica ATCC 64428</name>
    <dbReference type="NCBI Taxonomy" id="1128425"/>
    <lineage>
        <taxon>Eukaryota</taxon>
        <taxon>Fungi</taxon>
        <taxon>Dikarya</taxon>
        <taxon>Basidiomycota</taxon>
        <taxon>Agaricomycotina</taxon>
        <taxon>Agaricomycetes</taxon>
        <taxon>Agaricomycetidae</taxon>
        <taxon>Agaricales</taxon>
        <taxon>Fistulinaceae</taxon>
        <taxon>Fistulina</taxon>
    </lineage>
</organism>
<dbReference type="OrthoDB" id="1232at2759"/>
<keyword evidence="4" id="KW-0804">Transcription</keyword>
<dbReference type="Pfam" id="PF10198">
    <property type="entry name" value="Ada3"/>
    <property type="match status" value="1"/>
</dbReference>
<dbReference type="EMBL" id="KN881857">
    <property type="protein sequence ID" value="KIY48098.1"/>
    <property type="molecule type" value="Genomic_DNA"/>
</dbReference>
<accession>A0A0D7AB97</accession>
<feature type="region of interest" description="Disordered" evidence="7">
    <location>
        <begin position="89"/>
        <end position="213"/>
    </location>
</feature>
<sequence length="597" mass="67159">MSSRLSTYSALPEIKSPLYRIHNPDVVPPTEDLETLHAELKLMKQKSFERAKKAGDDIKLIEESLRRMREKEKGKAKALERIKREHERMFIIHSEESPMRMKPPPAPPTRFSSAAPSTSARSSADPRSAADELKKKKKRKRESESSDHERDHHVRPRKSTPSPKAVPPPVHKPPVPSAPKLSTDPKFALPHDRPLVFPRPLPLPRPTPLPLHPTLVQEDFSKSKPPTQTPVSTFYSSIEPWLRSIREEDVGWLEYTADEVEPYIMPPLGQHYSDVWMEQQRLQDAGLPGDPPNDSAVPGTAPPHPTWDPSTLADSDLPNEDRGHGPLTERVISALLTDTTTWKGVKAAEDAMEGRPGGGGAAAAKKEKMNARDLEARVRETMRAHGLLKEVQPDYSARVDDPIAAALRHAQVELRRVVATNKARKARLAAIARDRLGYQEYIECLEAMDKNIVSQYSRLQRRQRDARQAQRRRREKDQRRDGQRKDGKDSKESKDADDGPEPCPSAFGLGPDEDNVLVVDEQLTRLVQLRKDWVESVGVMFEKRDKEGPGRIRGMPTESIYQGIEEEVRAMRMGLPPPPSYVAFAADVKGKAKGREA</sequence>
<evidence type="ECO:0008006" key="10">
    <source>
        <dbReference type="Google" id="ProtNLM"/>
    </source>
</evidence>
<dbReference type="GO" id="GO:0005634">
    <property type="term" value="C:nucleus"/>
    <property type="evidence" value="ECO:0007669"/>
    <property type="project" value="UniProtKB-SubCell"/>
</dbReference>
<feature type="compositionally biased region" description="Pro residues" evidence="7">
    <location>
        <begin position="197"/>
        <end position="211"/>
    </location>
</feature>
<dbReference type="GO" id="GO:0000124">
    <property type="term" value="C:SAGA complex"/>
    <property type="evidence" value="ECO:0007669"/>
    <property type="project" value="TreeGrafter"/>
</dbReference>
<gene>
    <name evidence="8" type="ORF">FISHEDRAFT_44014</name>
</gene>
<evidence type="ECO:0000256" key="5">
    <source>
        <dbReference type="ARBA" id="ARBA00023242"/>
    </source>
</evidence>
<feature type="region of interest" description="Disordered" evidence="7">
    <location>
        <begin position="284"/>
        <end position="325"/>
    </location>
</feature>
<dbReference type="Proteomes" id="UP000054144">
    <property type="component" value="Unassembled WGS sequence"/>
</dbReference>
<keyword evidence="3" id="KW-0805">Transcription regulation</keyword>
<dbReference type="GO" id="GO:0006357">
    <property type="term" value="P:regulation of transcription by RNA polymerase II"/>
    <property type="evidence" value="ECO:0007669"/>
    <property type="project" value="TreeGrafter"/>
</dbReference>
<dbReference type="AlphaFoldDB" id="A0A0D7AB97"/>
<feature type="coiled-coil region" evidence="6">
    <location>
        <begin position="51"/>
        <end position="89"/>
    </location>
</feature>
<feature type="compositionally biased region" description="Basic and acidic residues" evidence="7">
    <location>
        <begin position="141"/>
        <end position="152"/>
    </location>
</feature>
<evidence type="ECO:0000256" key="1">
    <source>
        <dbReference type="ARBA" id="ARBA00004123"/>
    </source>
</evidence>
<evidence type="ECO:0000256" key="7">
    <source>
        <dbReference type="SAM" id="MobiDB-lite"/>
    </source>
</evidence>
<evidence type="ECO:0000256" key="3">
    <source>
        <dbReference type="ARBA" id="ARBA00023015"/>
    </source>
</evidence>
<feature type="compositionally biased region" description="Low complexity" evidence="7">
    <location>
        <begin position="109"/>
        <end position="127"/>
    </location>
</feature>
<dbReference type="PANTHER" id="PTHR13556">
    <property type="entry name" value="TRANSCRIPTIONAL ADAPTER 3-RELATED"/>
    <property type="match status" value="1"/>
</dbReference>
<name>A0A0D7AB97_9AGAR</name>
<feature type="compositionally biased region" description="Basic and acidic residues" evidence="7">
    <location>
        <begin position="475"/>
        <end position="497"/>
    </location>
</feature>
<dbReference type="PANTHER" id="PTHR13556:SF2">
    <property type="entry name" value="TRANSCRIPTIONAL ADAPTER 3"/>
    <property type="match status" value="1"/>
</dbReference>
<evidence type="ECO:0000256" key="2">
    <source>
        <dbReference type="ARBA" id="ARBA00005330"/>
    </source>
</evidence>
<evidence type="ECO:0000313" key="8">
    <source>
        <dbReference type="EMBL" id="KIY48098.1"/>
    </source>
</evidence>
<comment type="subcellular location">
    <subcellularLocation>
        <location evidence="1">Nucleus</location>
    </subcellularLocation>
</comment>
<evidence type="ECO:0000256" key="4">
    <source>
        <dbReference type="ARBA" id="ARBA00023163"/>
    </source>
</evidence>
<keyword evidence="9" id="KW-1185">Reference proteome</keyword>
<evidence type="ECO:0000313" key="9">
    <source>
        <dbReference type="Proteomes" id="UP000054144"/>
    </source>
</evidence>
<evidence type="ECO:0000256" key="6">
    <source>
        <dbReference type="SAM" id="Coils"/>
    </source>
</evidence>
<keyword evidence="5" id="KW-0539">Nucleus</keyword>
<feature type="region of interest" description="Disordered" evidence="7">
    <location>
        <begin position="457"/>
        <end position="512"/>
    </location>
</feature>
<proteinExistence type="inferred from homology"/>
<feature type="compositionally biased region" description="Basic and acidic residues" evidence="7">
    <location>
        <begin position="89"/>
        <end position="99"/>
    </location>
</feature>
<comment type="similarity">
    <text evidence="2">Belongs to the NGG1 family.</text>
</comment>
<protein>
    <recommendedName>
        <fullName evidence="10">Histone acetyltransferases subunit 3</fullName>
    </recommendedName>
</protein>
<reference evidence="8 9" key="1">
    <citation type="journal article" date="2015" name="Fungal Genet. Biol.">
        <title>Evolution of novel wood decay mechanisms in Agaricales revealed by the genome sequences of Fistulina hepatica and Cylindrobasidium torrendii.</title>
        <authorList>
            <person name="Floudas D."/>
            <person name="Held B.W."/>
            <person name="Riley R."/>
            <person name="Nagy L.G."/>
            <person name="Koehler G."/>
            <person name="Ransdell A.S."/>
            <person name="Younus H."/>
            <person name="Chow J."/>
            <person name="Chiniquy J."/>
            <person name="Lipzen A."/>
            <person name="Tritt A."/>
            <person name="Sun H."/>
            <person name="Haridas S."/>
            <person name="LaButti K."/>
            <person name="Ohm R.A."/>
            <person name="Kues U."/>
            <person name="Blanchette R.A."/>
            <person name="Grigoriev I.V."/>
            <person name="Minto R.E."/>
            <person name="Hibbett D.S."/>
        </authorList>
    </citation>
    <scope>NUCLEOTIDE SEQUENCE [LARGE SCALE GENOMIC DNA]</scope>
    <source>
        <strain evidence="8 9">ATCC 64428</strain>
    </source>
</reference>
<dbReference type="GO" id="GO:0003713">
    <property type="term" value="F:transcription coactivator activity"/>
    <property type="evidence" value="ECO:0007669"/>
    <property type="project" value="TreeGrafter"/>
</dbReference>
<keyword evidence="6" id="KW-0175">Coiled coil</keyword>